<dbReference type="FunFam" id="3.90.1750.10:FF:000002">
    <property type="entry name" value="E3 ubiquitin-protein ligase"/>
    <property type="match status" value="1"/>
</dbReference>
<dbReference type="GO" id="GO:0005737">
    <property type="term" value="C:cytoplasm"/>
    <property type="evidence" value="ECO:0007669"/>
    <property type="project" value="UniProtKB-ARBA"/>
</dbReference>
<evidence type="ECO:0000256" key="10">
    <source>
        <dbReference type="PIRSR" id="PIRSR001569-1"/>
    </source>
</evidence>
<dbReference type="CDD" id="cd00201">
    <property type="entry name" value="WW"/>
    <property type="match status" value="4"/>
</dbReference>
<accession>A0A6Q2WYF4</accession>
<dbReference type="Proteomes" id="UP000265140">
    <property type="component" value="Chromosome 12"/>
</dbReference>
<dbReference type="PROSITE" id="PS01159">
    <property type="entry name" value="WW_DOMAIN_1"/>
    <property type="match status" value="3"/>
</dbReference>
<dbReference type="GO" id="GO:0005634">
    <property type="term" value="C:nucleus"/>
    <property type="evidence" value="ECO:0007669"/>
    <property type="project" value="UniProtKB-SubCell"/>
</dbReference>
<dbReference type="Gene3D" id="3.90.1750.10">
    <property type="entry name" value="Hect, E3 ligase catalytic domains"/>
    <property type="match status" value="1"/>
</dbReference>
<evidence type="ECO:0000313" key="17">
    <source>
        <dbReference type="Proteomes" id="UP000265140"/>
    </source>
</evidence>
<dbReference type="EC" id="2.3.2.26" evidence="9"/>
<evidence type="ECO:0000313" key="16">
    <source>
        <dbReference type="Ensembl" id="ENSELUP00000046729.1"/>
    </source>
</evidence>
<comment type="catalytic activity">
    <reaction evidence="1 9">
        <text>S-ubiquitinyl-[E2 ubiquitin-conjugating enzyme]-L-cysteine + [acceptor protein]-L-lysine = [E2 ubiquitin-conjugating enzyme]-L-cysteine + N(6)-ubiquitinyl-[acceptor protein]-L-lysine.</text>
        <dbReference type="EC" id="2.3.2.26"/>
    </reaction>
</comment>
<evidence type="ECO:0000256" key="8">
    <source>
        <dbReference type="ARBA" id="ARBA00023242"/>
    </source>
</evidence>
<dbReference type="FunFam" id="2.60.40.150:FF:000092">
    <property type="entry name" value="E3 ubiquitin-protein ligase"/>
    <property type="match status" value="1"/>
</dbReference>
<dbReference type="SMART" id="SM00119">
    <property type="entry name" value="HECTc"/>
    <property type="match status" value="1"/>
</dbReference>
<dbReference type="PANTHER" id="PTHR11254:SF66">
    <property type="entry name" value="E3 UBIQUITIN-PROTEIN LIGASE ITCHY HOMOLOG"/>
    <property type="match status" value="1"/>
</dbReference>
<dbReference type="Gene3D" id="2.60.40.150">
    <property type="entry name" value="C2 domain"/>
    <property type="match status" value="1"/>
</dbReference>
<dbReference type="Gene3D" id="3.30.2410.10">
    <property type="entry name" value="Hect, E3 ligase catalytic domain"/>
    <property type="match status" value="1"/>
</dbReference>
<feature type="domain" description="WW" evidence="14">
    <location>
        <begin position="253"/>
        <end position="286"/>
    </location>
</feature>
<keyword evidence="6 9" id="KW-0833">Ubl conjugation pathway</keyword>
<dbReference type="Pfam" id="PF00632">
    <property type="entry name" value="HECT"/>
    <property type="match status" value="1"/>
</dbReference>
<keyword evidence="8" id="KW-0539">Nucleus</keyword>
<protein>
    <recommendedName>
        <fullName evidence="9">E3 ubiquitin-protein ligase</fullName>
        <ecNumber evidence="9">2.3.2.26</ecNumber>
    </recommendedName>
</protein>
<feature type="domain" description="WW" evidence="14">
    <location>
        <begin position="328"/>
        <end position="361"/>
    </location>
</feature>
<comment type="pathway">
    <text evidence="3 9">Protein modification; protein ubiquitination.</text>
</comment>
<dbReference type="GO" id="GO:0070936">
    <property type="term" value="P:protein K48-linked ubiquitination"/>
    <property type="evidence" value="ECO:0007669"/>
    <property type="project" value="TreeGrafter"/>
</dbReference>
<dbReference type="InterPro" id="IPR035892">
    <property type="entry name" value="C2_domain_sf"/>
</dbReference>
<dbReference type="FunFam" id="2.20.70.10:FF:000009">
    <property type="entry name" value="E3 ubiquitin-protein ligase"/>
    <property type="match status" value="1"/>
</dbReference>
<dbReference type="PROSITE" id="PS50004">
    <property type="entry name" value="C2"/>
    <property type="match status" value="1"/>
</dbReference>
<dbReference type="Pfam" id="PF00397">
    <property type="entry name" value="WW"/>
    <property type="match status" value="3"/>
</dbReference>
<dbReference type="FunFam" id="2.20.70.10:FF:000005">
    <property type="entry name" value="E3 ubiquitin-protein ligase"/>
    <property type="match status" value="1"/>
</dbReference>
<dbReference type="InterPro" id="IPR001202">
    <property type="entry name" value="WW_dom"/>
</dbReference>
<evidence type="ECO:0000256" key="1">
    <source>
        <dbReference type="ARBA" id="ARBA00000885"/>
    </source>
</evidence>
<dbReference type="FunFam" id="2.20.70.10:FF:000063">
    <property type="entry name" value="E3 ubiquitin-protein ligase NEDD4"/>
    <property type="match status" value="1"/>
</dbReference>
<dbReference type="CDD" id="cd04021">
    <property type="entry name" value="C2_E3_ubiquitin_ligase"/>
    <property type="match status" value="1"/>
</dbReference>
<evidence type="ECO:0000259" key="15">
    <source>
        <dbReference type="PROSITE" id="PS50237"/>
    </source>
</evidence>
<evidence type="ECO:0000256" key="5">
    <source>
        <dbReference type="ARBA" id="ARBA00022737"/>
    </source>
</evidence>
<dbReference type="GeneTree" id="ENSGT00940000157014"/>
<keyword evidence="5" id="KW-0677">Repeat</keyword>
<dbReference type="InterPro" id="IPR024928">
    <property type="entry name" value="E3_ub_ligase_SMURF1"/>
</dbReference>
<evidence type="ECO:0000259" key="13">
    <source>
        <dbReference type="PROSITE" id="PS50004"/>
    </source>
</evidence>
<feature type="region of interest" description="Disordered" evidence="12">
    <location>
        <begin position="157"/>
        <end position="236"/>
    </location>
</feature>
<evidence type="ECO:0000256" key="12">
    <source>
        <dbReference type="SAM" id="MobiDB-lite"/>
    </source>
</evidence>
<evidence type="ECO:0000256" key="3">
    <source>
        <dbReference type="ARBA" id="ARBA00004906"/>
    </source>
</evidence>
<keyword evidence="7" id="KW-0832">Ubl conjugation</keyword>
<feature type="active site" description="Glycyl thioester intermediate" evidence="10 11">
    <location>
        <position position="761"/>
    </location>
</feature>
<reference evidence="17" key="1">
    <citation type="journal article" date="2014" name="PLoS ONE">
        <title>The genome and linkage map of the northern pike (Esox lucius): conserved synteny revealed between the salmonid sister group and the Neoteleostei.</title>
        <authorList>
            <person name="Rondeau E.B."/>
            <person name="Minkley D.R."/>
            <person name="Leong J.S."/>
            <person name="Messmer A.M."/>
            <person name="Jantzen J.R."/>
            <person name="von Schalburg K.R."/>
            <person name="Lemon C."/>
            <person name="Bird N.H."/>
            <person name="Koop B.F."/>
        </authorList>
    </citation>
    <scope>NUCLEOTIDE SEQUENCE</scope>
</reference>
<dbReference type="GO" id="GO:0061630">
    <property type="term" value="F:ubiquitin protein ligase activity"/>
    <property type="evidence" value="ECO:0007669"/>
    <property type="project" value="UniProtKB-EC"/>
</dbReference>
<comment type="subcellular location">
    <subcellularLocation>
        <location evidence="2">Nucleus</location>
    </subcellularLocation>
</comment>
<evidence type="ECO:0000256" key="2">
    <source>
        <dbReference type="ARBA" id="ARBA00004123"/>
    </source>
</evidence>
<dbReference type="FunFam" id="3.30.2160.10:FF:000003">
    <property type="entry name" value="E3 ubiquitin-protein ligase"/>
    <property type="match status" value="1"/>
</dbReference>
<dbReference type="Gene3D" id="3.30.2160.10">
    <property type="entry name" value="Hect, E3 ligase catalytic domain"/>
    <property type="match status" value="1"/>
</dbReference>
<keyword evidence="17" id="KW-1185">Reference proteome</keyword>
<dbReference type="Ensembl" id="ENSELUT00000065089.2">
    <property type="protein sequence ID" value="ENSELUP00000046729.1"/>
    <property type="gene ID" value="ENSELUG00000018349.3"/>
</dbReference>
<reference evidence="16" key="4">
    <citation type="submission" date="2025-09" db="UniProtKB">
        <authorList>
            <consortium name="Ensembl"/>
        </authorList>
    </citation>
    <scope>IDENTIFICATION</scope>
</reference>
<dbReference type="PANTHER" id="PTHR11254">
    <property type="entry name" value="HECT DOMAIN UBIQUITIN-PROTEIN LIGASE"/>
    <property type="match status" value="1"/>
</dbReference>
<proteinExistence type="predicted"/>
<dbReference type="Gene3D" id="2.20.70.10">
    <property type="match status" value="3"/>
</dbReference>
<dbReference type="SUPFAM" id="SSF51045">
    <property type="entry name" value="WW domain"/>
    <property type="match status" value="4"/>
</dbReference>
<organism evidence="16 17">
    <name type="scientific">Esox lucius</name>
    <name type="common">Northern pike</name>
    <dbReference type="NCBI Taxonomy" id="8010"/>
    <lineage>
        <taxon>Eukaryota</taxon>
        <taxon>Metazoa</taxon>
        <taxon>Chordata</taxon>
        <taxon>Craniata</taxon>
        <taxon>Vertebrata</taxon>
        <taxon>Euteleostomi</taxon>
        <taxon>Actinopterygii</taxon>
        <taxon>Neopterygii</taxon>
        <taxon>Teleostei</taxon>
        <taxon>Protacanthopterygii</taxon>
        <taxon>Esociformes</taxon>
        <taxon>Esocidae</taxon>
        <taxon>Esox</taxon>
    </lineage>
</organism>
<dbReference type="InterPro" id="IPR036020">
    <property type="entry name" value="WW_dom_sf"/>
</dbReference>
<dbReference type="FunFam" id="3.30.2410.10:FF:000002">
    <property type="entry name" value="E3 ubiquitin-protein ligase HECW2"/>
    <property type="match status" value="1"/>
</dbReference>
<dbReference type="SMART" id="SM00456">
    <property type="entry name" value="WW"/>
    <property type="match status" value="4"/>
</dbReference>
<dbReference type="PROSITE" id="PS50237">
    <property type="entry name" value="HECT"/>
    <property type="match status" value="1"/>
</dbReference>
<feature type="compositionally biased region" description="Pro residues" evidence="12">
    <location>
        <begin position="212"/>
        <end position="226"/>
    </location>
</feature>
<feature type="domain" description="HECT" evidence="15">
    <location>
        <begin position="459"/>
        <end position="793"/>
    </location>
</feature>
<dbReference type="InterPro" id="IPR000008">
    <property type="entry name" value="C2_dom"/>
</dbReference>
<evidence type="ECO:0000256" key="6">
    <source>
        <dbReference type="ARBA" id="ARBA00022786"/>
    </source>
</evidence>
<dbReference type="PIRSF" id="PIRSF001569">
    <property type="entry name" value="E3_ub_ligase_SMURF1"/>
    <property type="match status" value="1"/>
</dbReference>
<keyword evidence="4 9" id="KW-0808">Transferase</keyword>
<dbReference type="AlphaFoldDB" id="A0A6Q2WYF4"/>
<dbReference type="Bgee" id="ENSELUG00000018349">
    <property type="expression patterns" value="Expressed in pharyngeal gill and 15 other cell types or tissues"/>
</dbReference>
<dbReference type="GO" id="GO:0035519">
    <property type="term" value="P:protein K29-linked ubiquitination"/>
    <property type="evidence" value="ECO:0007669"/>
    <property type="project" value="TreeGrafter"/>
</dbReference>
<feature type="domain" description="WW" evidence="14">
    <location>
        <begin position="368"/>
        <end position="401"/>
    </location>
</feature>
<evidence type="ECO:0000256" key="4">
    <source>
        <dbReference type="ARBA" id="ARBA00022679"/>
    </source>
</evidence>
<dbReference type="Pfam" id="PF00168">
    <property type="entry name" value="C2"/>
    <property type="match status" value="1"/>
</dbReference>
<evidence type="ECO:0000256" key="9">
    <source>
        <dbReference type="PIRNR" id="PIRNR001569"/>
    </source>
</evidence>
<evidence type="ECO:0000256" key="11">
    <source>
        <dbReference type="PROSITE-ProRule" id="PRU00104"/>
    </source>
</evidence>
<dbReference type="GO" id="GO:0070534">
    <property type="term" value="P:protein K63-linked ubiquitination"/>
    <property type="evidence" value="ECO:0007669"/>
    <property type="project" value="TreeGrafter"/>
</dbReference>
<dbReference type="InterPro" id="IPR000569">
    <property type="entry name" value="HECT_dom"/>
</dbReference>
<dbReference type="GO" id="GO:0043161">
    <property type="term" value="P:proteasome-mediated ubiquitin-dependent protein catabolic process"/>
    <property type="evidence" value="ECO:0007669"/>
    <property type="project" value="TreeGrafter"/>
</dbReference>
<dbReference type="InterPro" id="IPR050409">
    <property type="entry name" value="E3_ubiq-protein_ligase"/>
</dbReference>
<feature type="compositionally biased region" description="Polar residues" evidence="12">
    <location>
        <begin position="190"/>
        <end position="200"/>
    </location>
</feature>
<sequence length="793" mass="91871">MYLGSLPKIFIATVINCRYEVTHSSSCPVLSAKLKENKKNWFGPSPYVEVAVDGQSKKTEKCSNTHSPKWKQPLTVIVTPFSKLIFRVWSHQTLKSDVLLGVATLEVSETLQSNNMNISEVVQTLQLSTDRDQTDVVGDLSVCLDGMQVDPEMFASAAEANSQSERSRDSSPSVDGLEHRASPNGRAVTINGTGSRTGSPALSAGGSRGNPLRPPRPSRPPPPTPRRPQRVDQSGRLYFVDHVEKRTSWERPEPLPPGWERRVDPMGRVYFVDHITRTTTWQRPTMETVRNYEQWQHQRSQLQGAMQQFNQRFIFGVTPENKQFDPLGPLPHGWEKRTDSNGRVYFVQHTTRTTQWEDPRTQGQLNEKPLPEGWEMRFTVDGIPYFVDHNRRATTYIDPRTGKSSLENGPQITYVRDFKAKVQYFRFWCQQLSLPQHIKITVTRKTLFEDSFQQIMSFNAQDLRRRLWIIFPGEEGLDYGGVAREWFFLLSHEVLNPMYCLFEYAGKDNYCLQINPASYINPDHLKYFKFIGRFIAMALFHGKFIDTGFSLPFYKRMLNKPLALKDLESIDPEFYNSLIWIKENNIEECGLEMYFSVDKEILGEITTHELKADGGEVLVTEENKEEYIRLVAEWRLSRGVEEQTQAFFEGFNEVLPQQYLQYFDAKELEVMLCGMQDIDLADWQRNTIYRHYARTSKQVTWFWQLIKEMDNEKRMRLLQFVTGTCRLPVGGFADLLGSNGPQKFCIEKVGKENWLPRSHTCFNRLDLPPYKSYEQLKEKLMFAIEETEGFGQE</sequence>
<reference evidence="16" key="2">
    <citation type="submission" date="2020-02" db="EMBL/GenBank/DDBJ databases">
        <title>Esox lucius (northern pike) genome, fEsoLuc1, primary haplotype.</title>
        <authorList>
            <person name="Myers G."/>
            <person name="Karagic N."/>
            <person name="Meyer A."/>
            <person name="Pippel M."/>
            <person name="Reichard M."/>
            <person name="Winkler S."/>
            <person name="Tracey A."/>
            <person name="Sims Y."/>
            <person name="Howe K."/>
            <person name="Rhie A."/>
            <person name="Formenti G."/>
            <person name="Durbin R."/>
            <person name="Fedrigo O."/>
            <person name="Jarvis E.D."/>
        </authorList>
    </citation>
    <scope>NUCLEOTIDE SEQUENCE [LARGE SCALE GENOMIC DNA]</scope>
</reference>
<dbReference type="UniPathway" id="UPA00143"/>
<name>A0A6Q2WYF4_ESOLU</name>
<feature type="domain" description="C2" evidence="13">
    <location>
        <begin position="5"/>
        <end position="122"/>
    </location>
</feature>
<dbReference type="SUPFAM" id="SSF56204">
    <property type="entry name" value="Hect, E3 ligase catalytic domain"/>
    <property type="match status" value="1"/>
</dbReference>
<dbReference type="SUPFAM" id="SSF49562">
    <property type="entry name" value="C2 domain (Calcium/lipid-binding domain, CaLB)"/>
    <property type="match status" value="1"/>
</dbReference>
<dbReference type="InterPro" id="IPR035983">
    <property type="entry name" value="Hect_E3_ubiquitin_ligase"/>
</dbReference>
<feature type="domain" description="WW" evidence="14">
    <location>
        <begin position="221"/>
        <end position="254"/>
    </location>
</feature>
<evidence type="ECO:0000259" key="14">
    <source>
        <dbReference type="PROSITE" id="PS50020"/>
    </source>
</evidence>
<evidence type="ECO:0000256" key="7">
    <source>
        <dbReference type="ARBA" id="ARBA00022843"/>
    </source>
</evidence>
<dbReference type="SMART" id="SM00239">
    <property type="entry name" value="C2"/>
    <property type="match status" value="1"/>
</dbReference>
<reference evidence="16" key="3">
    <citation type="submission" date="2025-08" db="UniProtKB">
        <authorList>
            <consortium name="Ensembl"/>
        </authorList>
    </citation>
    <scope>IDENTIFICATION</scope>
</reference>
<dbReference type="PROSITE" id="PS50020">
    <property type="entry name" value="WW_DOMAIN_2"/>
    <property type="match status" value="4"/>
</dbReference>
<dbReference type="CDD" id="cd00078">
    <property type="entry name" value="HECTc"/>
    <property type="match status" value="1"/>
</dbReference>